<evidence type="ECO:0000313" key="3">
    <source>
        <dbReference type="Proteomes" id="UP000053647"/>
    </source>
</evidence>
<reference evidence="3" key="2">
    <citation type="submission" date="2015-01" db="EMBL/GenBank/DDBJ databases">
        <title>Evolutionary Origins and Diversification of the Mycorrhizal Mutualists.</title>
        <authorList>
            <consortium name="DOE Joint Genome Institute"/>
            <consortium name="Mycorrhizal Genomics Consortium"/>
            <person name="Kohler A."/>
            <person name="Kuo A."/>
            <person name="Nagy L.G."/>
            <person name="Floudas D."/>
            <person name="Copeland A."/>
            <person name="Barry K.W."/>
            <person name="Cichocki N."/>
            <person name="Veneault-Fourrey C."/>
            <person name="LaButti K."/>
            <person name="Lindquist E.A."/>
            <person name="Lipzen A."/>
            <person name="Lundell T."/>
            <person name="Morin E."/>
            <person name="Murat C."/>
            <person name="Riley R."/>
            <person name="Ohm R."/>
            <person name="Sun H."/>
            <person name="Tunlid A."/>
            <person name="Henrissat B."/>
            <person name="Grigoriev I.V."/>
            <person name="Hibbett D.S."/>
            <person name="Martin F."/>
        </authorList>
    </citation>
    <scope>NUCLEOTIDE SEQUENCE [LARGE SCALE GENOMIC DNA]</scope>
    <source>
        <strain evidence="3">ATCC 200175</strain>
    </source>
</reference>
<accession>A0A0C9SN77</accession>
<reference evidence="2 3" key="1">
    <citation type="submission" date="2014-06" db="EMBL/GenBank/DDBJ databases">
        <authorList>
            <consortium name="DOE Joint Genome Institute"/>
            <person name="Kuo A."/>
            <person name="Kohler A."/>
            <person name="Nagy L.G."/>
            <person name="Floudas D."/>
            <person name="Copeland A."/>
            <person name="Barry K.W."/>
            <person name="Cichocki N."/>
            <person name="Veneault-Fourrey C."/>
            <person name="LaButti K."/>
            <person name="Lindquist E.A."/>
            <person name="Lipzen A."/>
            <person name="Lundell T."/>
            <person name="Morin E."/>
            <person name="Murat C."/>
            <person name="Sun H."/>
            <person name="Tunlid A."/>
            <person name="Henrissat B."/>
            <person name="Grigoriev I.V."/>
            <person name="Hibbett D.S."/>
            <person name="Martin F."/>
            <person name="Nordberg H.P."/>
            <person name="Cantor M.N."/>
            <person name="Hua S.X."/>
        </authorList>
    </citation>
    <scope>NUCLEOTIDE SEQUENCE [LARGE SCALE GENOMIC DNA]</scope>
    <source>
        <strain evidence="2 3">ATCC 200175</strain>
    </source>
</reference>
<dbReference type="Proteomes" id="UP000053647">
    <property type="component" value="Unassembled WGS sequence"/>
</dbReference>
<dbReference type="HOGENOM" id="CLU_2237417_0_0_1"/>
<feature type="region of interest" description="Disordered" evidence="1">
    <location>
        <begin position="1"/>
        <end position="25"/>
    </location>
</feature>
<feature type="compositionally biased region" description="Polar residues" evidence="1">
    <location>
        <begin position="1"/>
        <end position="13"/>
    </location>
</feature>
<proteinExistence type="predicted"/>
<keyword evidence="3" id="KW-1185">Reference proteome</keyword>
<dbReference type="OrthoDB" id="10493365at2759"/>
<dbReference type="EMBL" id="KN819888">
    <property type="protein sequence ID" value="KIJ07444.1"/>
    <property type="molecule type" value="Genomic_DNA"/>
</dbReference>
<name>A0A0C9SN77_PAXIN</name>
<protein>
    <submittedName>
        <fullName evidence="2">Uncharacterized protein</fullName>
    </submittedName>
</protein>
<dbReference type="AlphaFoldDB" id="A0A0C9SN77"/>
<evidence type="ECO:0000313" key="2">
    <source>
        <dbReference type="EMBL" id="KIJ07444.1"/>
    </source>
</evidence>
<evidence type="ECO:0000256" key="1">
    <source>
        <dbReference type="SAM" id="MobiDB-lite"/>
    </source>
</evidence>
<organism evidence="2 3">
    <name type="scientific">Paxillus involutus ATCC 200175</name>
    <dbReference type="NCBI Taxonomy" id="664439"/>
    <lineage>
        <taxon>Eukaryota</taxon>
        <taxon>Fungi</taxon>
        <taxon>Dikarya</taxon>
        <taxon>Basidiomycota</taxon>
        <taxon>Agaricomycotina</taxon>
        <taxon>Agaricomycetes</taxon>
        <taxon>Agaricomycetidae</taxon>
        <taxon>Boletales</taxon>
        <taxon>Paxilineae</taxon>
        <taxon>Paxillaceae</taxon>
        <taxon>Paxillus</taxon>
    </lineage>
</organism>
<sequence length="105" mass="11573">MTLRTSTHSSSTKPRPGSCRISPPPSSCTFASLIRDVEISSKCHLGEAADANEEQQAVRNICLSSLWFDVRTKVKIVTFSHSFDFGRGGQPLYDVLLLLPVALYM</sequence>
<gene>
    <name evidence="2" type="ORF">PAXINDRAFT_19364</name>
</gene>